<dbReference type="PANTHER" id="PTHR13082:SF0">
    <property type="entry name" value="HISTONE DEACETYLASE COMPLEX SUBUNIT SAP18"/>
    <property type="match status" value="1"/>
</dbReference>
<organism evidence="3 4">
    <name type="scientific">Klebsormidium nitens</name>
    <name type="common">Green alga</name>
    <name type="synonym">Ulothrix nitens</name>
    <dbReference type="NCBI Taxonomy" id="105231"/>
    <lineage>
        <taxon>Eukaryota</taxon>
        <taxon>Viridiplantae</taxon>
        <taxon>Streptophyta</taxon>
        <taxon>Klebsormidiophyceae</taxon>
        <taxon>Klebsormidiales</taxon>
        <taxon>Klebsormidiaceae</taxon>
        <taxon>Klebsormidium</taxon>
    </lineage>
</organism>
<evidence type="ECO:0000256" key="2">
    <source>
        <dbReference type="SAM" id="MobiDB-lite"/>
    </source>
</evidence>
<dbReference type="AlphaFoldDB" id="A0A1Y1I1T2"/>
<dbReference type="EMBL" id="DF237095">
    <property type="protein sequence ID" value="GAQ83399.1"/>
    <property type="molecule type" value="Genomic_DNA"/>
</dbReference>
<proteinExistence type="inferred from homology"/>
<evidence type="ECO:0000313" key="4">
    <source>
        <dbReference type="Proteomes" id="UP000054558"/>
    </source>
</evidence>
<dbReference type="Proteomes" id="UP000054558">
    <property type="component" value="Unassembled WGS sequence"/>
</dbReference>
<dbReference type="STRING" id="105231.A0A1Y1I1T2"/>
<dbReference type="OrthoDB" id="440566at2759"/>
<dbReference type="GO" id="GO:0003714">
    <property type="term" value="F:transcription corepressor activity"/>
    <property type="evidence" value="ECO:0000318"/>
    <property type="project" value="GO_Central"/>
</dbReference>
<dbReference type="OMA" id="TYRMREI"/>
<keyword evidence="4" id="KW-1185">Reference proteome</keyword>
<dbReference type="GO" id="GO:0045892">
    <property type="term" value="P:negative regulation of DNA-templated transcription"/>
    <property type="evidence" value="ECO:0000318"/>
    <property type="project" value="GO_Central"/>
</dbReference>
<comment type="similarity">
    <text evidence="1">Belongs to the SAP18 family.</text>
</comment>
<gene>
    <name evidence="3" type="ORF">KFL_001460240</name>
</gene>
<evidence type="ECO:0000313" key="3">
    <source>
        <dbReference type="EMBL" id="GAQ83399.1"/>
    </source>
</evidence>
<accession>A0A1Y1I1T2</accession>
<feature type="region of interest" description="Disordered" evidence="2">
    <location>
        <begin position="1"/>
        <end position="29"/>
    </location>
</feature>
<evidence type="ECO:0000256" key="1">
    <source>
        <dbReference type="ARBA" id="ARBA00009143"/>
    </source>
</evidence>
<dbReference type="InterPro" id="IPR010516">
    <property type="entry name" value="SAP18"/>
</dbReference>
<dbReference type="InterPro" id="IPR042534">
    <property type="entry name" value="SAP18_sf"/>
</dbReference>
<dbReference type="PANTHER" id="PTHR13082">
    <property type="entry name" value="SAP18"/>
    <property type="match status" value="1"/>
</dbReference>
<dbReference type="Gene3D" id="3.10.20.550">
    <property type="entry name" value="ASAP complex, SAP18 subunit"/>
    <property type="match status" value="1"/>
</dbReference>
<reference evidence="3 4" key="1">
    <citation type="journal article" date="2014" name="Nat. Commun.">
        <title>Klebsormidium flaccidum genome reveals primary factors for plant terrestrial adaptation.</title>
        <authorList>
            <person name="Hori K."/>
            <person name="Maruyama F."/>
            <person name="Fujisawa T."/>
            <person name="Togashi T."/>
            <person name="Yamamoto N."/>
            <person name="Seo M."/>
            <person name="Sato S."/>
            <person name="Yamada T."/>
            <person name="Mori H."/>
            <person name="Tajima N."/>
            <person name="Moriyama T."/>
            <person name="Ikeuchi M."/>
            <person name="Watanabe M."/>
            <person name="Wada H."/>
            <person name="Kobayashi K."/>
            <person name="Saito M."/>
            <person name="Masuda T."/>
            <person name="Sasaki-Sekimoto Y."/>
            <person name="Mashiguchi K."/>
            <person name="Awai K."/>
            <person name="Shimojima M."/>
            <person name="Masuda S."/>
            <person name="Iwai M."/>
            <person name="Nobusawa T."/>
            <person name="Narise T."/>
            <person name="Kondo S."/>
            <person name="Saito H."/>
            <person name="Sato R."/>
            <person name="Murakawa M."/>
            <person name="Ihara Y."/>
            <person name="Oshima-Yamada Y."/>
            <person name="Ohtaka K."/>
            <person name="Satoh M."/>
            <person name="Sonobe K."/>
            <person name="Ishii M."/>
            <person name="Ohtani R."/>
            <person name="Kanamori-Sato M."/>
            <person name="Honoki R."/>
            <person name="Miyazaki D."/>
            <person name="Mochizuki H."/>
            <person name="Umetsu J."/>
            <person name="Higashi K."/>
            <person name="Shibata D."/>
            <person name="Kamiya Y."/>
            <person name="Sato N."/>
            <person name="Nakamura Y."/>
            <person name="Tabata S."/>
            <person name="Ida S."/>
            <person name="Kurokawa K."/>
            <person name="Ohta H."/>
        </authorList>
    </citation>
    <scope>NUCLEOTIDE SEQUENCE [LARGE SCALE GENOMIC DNA]</scope>
    <source>
        <strain evidence="3 4">NIES-2285</strain>
    </source>
</reference>
<protein>
    <submittedName>
        <fullName evidence="3">Histone deacetylase complex subunit SAP18</fullName>
    </submittedName>
</protein>
<dbReference type="GO" id="GO:0005634">
    <property type="term" value="C:nucleus"/>
    <property type="evidence" value="ECO:0000318"/>
    <property type="project" value="GO_Central"/>
</dbReference>
<feature type="compositionally biased region" description="Pro residues" evidence="2">
    <location>
        <begin position="13"/>
        <end position="29"/>
    </location>
</feature>
<name>A0A1Y1I1T2_KLENI</name>
<dbReference type="Pfam" id="PF06487">
    <property type="entry name" value="SAP18"/>
    <property type="match status" value="1"/>
</dbReference>
<sequence length="151" mass="16957">MSGEARGPRPQYRGPPGPRGPPEPVPVRPPVVVDREMTCPLLLKVFYKIGAHHSLEDYAVRGKEPKDTVSIYTWKDANLRELTDLVKEVVPSARRRDARLSFAFVYPDRRGKNVLREVGRTLSLRQGEDDEKTLAGLGFQTGDFLDVAVFV</sequence>